<evidence type="ECO:0000256" key="1">
    <source>
        <dbReference type="ARBA" id="ARBA00038242"/>
    </source>
</evidence>
<keyword evidence="4" id="KW-1185">Reference proteome</keyword>
<organism evidence="3 4">
    <name type="scientific">Ricinus communis</name>
    <name type="common">Castor bean</name>
    <dbReference type="NCBI Taxonomy" id="3988"/>
    <lineage>
        <taxon>Eukaryota</taxon>
        <taxon>Viridiplantae</taxon>
        <taxon>Streptophyta</taxon>
        <taxon>Embryophyta</taxon>
        <taxon>Tracheophyta</taxon>
        <taxon>Spermatophyta</taxon>
        <taxon>Magnoliopsida</taxon>
        <taxon>eudicotyledons</taxon>
        <taxon>Gunneridae</taxon>
        <taxon>Pentapetalae</taxon>
        <taxon>rosids</taxon>
        <taxon>fabids</taxon>
        <taxon>Malpighiales</taxon>
        <taxon>Euphorbiaceae</taxon>
        <taxon>Acalyphoideae</taxon>
        <taxon>Acalypheae</taxon>
        <taxon>Ricinus</taxon>
    </lineage>
</organism>
<dbReference type="Gene3D" id="3.30.530.20">
    <property type="match status" value="1"/>
</dbReference>
<name>B9TLW6_RICCO</name>
<protein>
    <recommendedName>
        <fullName evidence="2">Bet v I/Major latex protein domain-containing protein</fullName>
    </recommendedName>
</protein>
<dbReference type="GO" id="GO:0006952">
    <property type="term" value="P:defense response"/>
    <property type="evidence" value="ECO:0007669"/>
    <property type="project" value="InterPro"/>
</dbReference>
<gene>
    <name evidence="3" type="ORF">RCOM_1915340</name>
</gene>
<sequence length="77" mass="8800">MRKAGQSLSTCWTVEFEKTYKPSIQVITMGQGSFIKWTVEYEKQNEATPLPTGYMEFLANFNKTVDAYLLQIKANIA</sequence>
<comment type="similarity">
    <text evidence="1">Belongs to the MLP family.</text>
</comment>
<dbReference type="InterPro" id="IPR000916">
    <property type="entry name" value="Bet_v_I/MLP"/>
</dbReference>
<dbReference type="InParanoid" id="B9TLW6"/>
<feature type="domain" description="Bet v I/Major latex protein" evidence="2">
    <location>
        <begin position="18"/>
        <end position="71"/>
    </location>
</feature>
<evidence type="ECO:0000313" key="4">
    <source>
        <dbReference type="Proteomes" id="UP000008311"/>
    </source>
</evidence>
<dbReference type="SUPFAM" id="SSF55961">
    <property type="entry name" value="Bet v1-like"/>
    <property type="match status" value="1"/>
</dbReference>
<dbReference type="Pfam" id="PF00407">
    <property type="entry name" value="Bet_v_1"/>
    <property type="match status" value="1"/>
</dbReference>
<dbReference type="PANTHER" id="PTHR31338">
    <property type="entry name" value="POLYKETIDE CYCLASE/DEHYDRASE AND LIPID TRANSPORT SUPERFAMILY PROTEIN"/>
    <property type="match status" value="1"/>
</dbReference>
<evidence type="ECO:0000313" key="3">
    <source>
        <dbReference type="EMBL" id="EEF23148.1"/>
    </source>
</evidence>
<proteinExistence type="inferred from homology"/>
<dbReference type="InterPro" id="IPR052006">
    <property type="entry name" value="MLP-like"/>
</dbReference>
<dbReference type="AlphaFoldDB" id="B9TLW6"/>
<dbReference type="InterPro" id="IPR023393">
    <property type="entry name" value="START-like_dom_sf"/>
</dbReference>
<dbReference type="PANTHER" id="PTHR31338:SF16">
    <property type="entry name" value="POLYKETIDE CYCLASE_DEHYDRASE AND LIPID TRANSPORT SUPERFAMILY PROTEIN"/>
    <property type="match status" value="1"/>
</dbReference>
<evidence type="ECO:0000259" key="2">
    <source>
        <dbReference type="Pfam" id="PF00407"/>
    </source>
</evidence>
<dbReference type="Proteomes" id="UP000008311">
    <property type="component" value="Unassembled WGS sequence"/>
</dbReference>
<accession>B9TLW6</accession>
<reference evidence="4" key="1">
    <citation type="journal article" date="2010" name="Nat. Biotechnol.">
        <title>Draft genome sequence of the oilseed species Ricinus communis.</title>
        <authorList>
            <person name="Chan A.P."/>
            <person name="Crabtree J."/>
            <person name="Zhao Q."/>
            <person name="Lorenzi H."/>
            <person name="Orvis J."/>
            <person name="Puiu D."/>
            <person name="Melake-Berhan A."/>
            <person name="Jones K.M."/>
            <person name="Redman J."/>
            <person name="Chen G."/>
            <person name="Cahoon E.B."/>
            <person name="Gedil M."/>
            <person name="Stanke M."/>
            <person name="Haas B.J."/>
            <person name="Wortman J.R."/>
            <person name="Fraser-Liggett C.M."/>
            <person name="Ravel J."/>
            <person name="Rabinowicz P.D."/>
        </authorList>
    </citation>
    <scope>NUCLEOTIDE SEQUENCE [LARGE SCALE GENOMIC DNA]</scope>
    <source>
        <strain evidence="4">cv. Hale</strain>
    </source>
</reference>
<dbReference type="EMBL" id="EQ987550">
    <property type="protein sequence ID" value="EEF23148.1"/>
    <property type="molecule type" value="Genomic_DNA"/>
</dbReference>